<dbReference type="InterPro" id="IPR005024">
    <property type="entry name" value="Snf7_fam"/>
</dbReference>
<dbReference type="GO" id="GO:0005771">
    <property type="term" value="C:multivesicular body"/>
    <property type="evidence" value="ECO:0007669"/>
    <property type="project" value="TreeGrafter"/>
</dbReference>
<dbReference type="Pfam" id="PF03357">
    <property type="entry name" value="Snf7"/>
    <property type="match status" value="1"/>
</dbReference>
<dbReference type="GO" id="GO:0000815">
    <property type="term" value="C:ESCRT III complex"/>
    <property type="evidence" value="ECO:0007669"/>
    <property type="project" value="TreeGrafter"/>
</dbReference>
<evidence type="ECO:0000256" key="2">
    <source>
        <dbReference type="ARBA" id="ARBA00006190"/>
    </source>
</evidence>
<reference evidence="9" key="2">
    <citation type="submission" date="2019-06" db="EMBL/GenBank/DDBJ databases">
        <title>Genomics analysis of Aphanomyces spp. identifies a new class of oomycete effector associated with host adaptation.</title>
        <authorList>
            <person name="Gaulin E."/>
        </authorList>
    </citation>
    <scope>NUCLEOTIDE SEQUENCE</scope>
    <source>
        <strain evidence="9">CBS 578.67</strain>
    </source>
</reference>
<evidence type="ECO:0000256" key="4">
    <source>
        <dbReference type="ARBA" id="ARBA00022753"/>
    </source>
</evidence>
<name>A0A485LCQ2_9STRA</name>
<dbReference type="EMBL" id="CAADRA010006392">
    <property type="protein sequence ID" value="VFT94779.1"/>
    <property type="molecule type" value="Genomic_DNA"/>
</dbReference>
<feature type="region of interest" description="Disordered" evidence="8">
    <location>
        <begin position="1"/>
        <end position="39"/>
    </location>
</feature>
<keyword evidence="6" id="KW-0472">Membrane</keyword>
<comment type="similarity">
    <text evidence="2">Belongs to the SNF7 family.</text>
</comment>
<sequence>MGNLFGGPKKGAAPPAAGPTARQTANRQKAQNQVSSKDKAVLELKASRDRLKKYQAHLEVESAELHEKAKRLLEKKQRDRAKLCLQLRKFKQQQIEQADSHLMNVLQMVDSVEWEAQQLQIFEGLKAGNSVLDAIHKEMTVEAVEDLMLETQEAQQLADEISRLIGGSISLDDDEAILAELAAIEQLEADQLSAQLPVAPGHVVLAEEVPAVAAVPKEPKQAAAAGKKKTPVLA</sequence>
<organism evidence="10 11">
    <name type="scientific">Aphanomyces stellatus</name>
    <dbReference type="NCBI Taxonomy" id="120398"/>
    <lineage>
        <taxon>Eukaryota</taxon>
        <taxon>Sar</taxon>
        <taxon>Stramenopiles</taxon>
        <taxon>Oomycota</taxon>
        <taxon>Saprolegniomycetes</taxon>
        <taxon>Saprolegniales</taxon>
        <taxon>Verrucalvaceae</taxon>
        <taxon>Aphanomyces</taxon>
    </lineage>
</organism>
<accession>A0A485LCQ2</accession>
<evidence type="ECO:0000313" key="10">
    <source>
        <dbReference type="EMBL" id="VFT94779.1"/>
    </source>
</evidence>
<evidence type="ECO:0000256" key="3">
    <source>
        <dbReference type="ARBA" id="ARBA00022448"/>
    </source>
</evidence>
<keyword evidence="4" id="KW-0967">Endosome</keyword>
<evidence type="ECO:0000256" key="6">
    <source>
        <dbReference type="ARBA" id="ARBA00023136"/>
    </source>
</evidence>
<feature type="coiled-coil region" evidence="7">
    <location>
        <begin position="44"/>
        <end position="93"/>
    </location>
</feature>
<dbReference type="OrthoDB" id="441172at2759"/>
<reference evidence="10 11" key="1">
    <citation type="submission" date="2019-03" db="EMBL/GenBank/DDBJ databases">
        <authorList>
            <person name="Gaulin E."/>
            <person name="Dumas B."/>
        </authorList>
    </citation>
    <scope>NUCLEOTIDE SEQUENCE [LARGE SCALE GENOMIC DNA]</scope>
    <source>
        <strain evidence="10">CBS 568.67</strain>
    </source>
</reference>
<dbReference type="GO" id="GO:0032511">
    <property type="term" value="P:late endosome to vacuole transport via multivesicular body sorting pathway"/>
    <property type="evidence" value="ECO:0007669"/>
    <property type="project" value="TreeGrafter"/>
</dbReference>
<gene>
    <name evidence="10" type="primary">Aste57867_18040</name>
    <name evidence="9" type="ORF">As57867_017978</name>
    <name evidence="10" type="ORF">ASTE57867_18040</name>
</gene>
<dbReference type="Gene3D" id="1.10.287.1060">
    <property type="entry name" value="ESAT-6-like"/>
    <property type="match status" value="1"/>
</dbReference>
<keyword evidence="11" id="KW-1185">Reference proteome</keyword>
<protein>
    <submittedName>
        <fullName evidence="10">Aste57867_18040 protein</fullName>
    </submittedName>
</protein>
<keyword evidence="5" id="KW-0653">Protein transport</keyword>
<feature type="compositionally biased region" description="Low complexity" evidence="8">
    <location>
        <begin position="10"/>
        <end position="19"/>
    </location>
</feature>
<dbReference type="GO" id="GO:0006900">
    <property type="term" value="P:vesicle budding from membrane"/>
    <property type="evidence" value="ECO:0007669"/>
    <property type="project" value="TreeGrafter"/>
</dbReference>
<dbReference type="GO" id="GO:0015031">
    <property type="term" value="P:protein transport"/>
    <property type="evidence" value="ECO:0007669"/>
    <property type="project" value="UniProtKB-KW"/>
</dbReference>
<evidence type="ECO:0000256" key="5">
    <source>
        <dbReference type="ARBA" id="ARBA00022927"/>
    </source>
</evidence>
<keyword evidence="7" id="KW-0175">Coiled coil</keyword>
<evidence type="ECO:0000256" key="1">
    <source>
        <dbReference type="ARBA" id="ARBA00004608"/>
    </source>
</evidence>
<proteinExistence type="inferred from homology"/>
<keyword evidence="3" id="KW-0813">Transport</keyword>
<evidence type="ECO:0000313" key="9">
    <source>
        <dbReference type="EMBL" id="KAF0690593.1"/>
    </source>
</evidence>
<evidence type="ECO:0000313" key="11">
    <source>
        <dbReference type="Proteomes" id="UP000332933"/>
    </source>
</evidence>
<dbReference type="PANTHER" id="PTHR22761:SF5">
    <property type="entry name" value="CHARGED MULTIVESICULAR BODY PROTEIN 6"/>
    <property type="match status" value="1"/>
</dbReference>
<feature type="compositionally biased region" description="Polar residues" evidence="8">
    <location>
        <begin position="21"/>
        <end position="35"/>
    </location>
</feature>
<dbReference type="Proteomes" id="UP000332933">
    <property type="component" value="Unassembled WGS sequence"/>
</dbReference>
<dbReference type="PANTHER" id="PTHR22761">
    <property type="entry name" value="CHARGED MULTIVESICULAR BODY PROTEIN"/>
    <property type="match status" value="1"/>
</dbReference>
<evidence type="ECO:0000256" key="7">
    <source>
        <dbReference type="SAM" id="Coils"/>
    </source>
</evidence>
<evidence type="ECO:0000256" key="8">
    <source>
        <dbReference type="SAM" id="MobiDB-lite"/>
    </source>
</evidence>
<dbReference type="EMBL" id="VJMH01006371">
    <property type="protein sequence ID" value="KAF0690593.1"/>
    <property type="molecule type" value="Genomic_DNA"/>
</dbReference>
<dbReference type="AlphaFoldDB" id="A0A485LCQ2"/>
<comment type="subcellular location">
    <subcellularLocation>
        <location evidence="1">Endosome membrane</location>
    </subcellularLocation>
</comment>